<gene>
    <name evidence="1" type="ORF">GCK32_019071</name>
</gene>
<dbReference type="EMBL" id="WIXE01008934">
    <property type="protein sequence ID" value="KAK5978857.1"/>
    <property type="molecule type" value="Genomic_DNA"/>
</dbReference>
<comment type="caution">
    <text evidence="1">The sequence shown here is derived from an EMBL/GenBank/DDBJ whole genome shotgun (WGS) entry which is preliminary data.</text>
</comment>
<dbReference type="AlphaFoldDB" id="A0AAN8IRG4"/>
<evidence type="ECO:0000313" key="1">
    <source>
        <dbReference type="EMBL" id="KAK5978857.1"/>
    </source>
</evidence>
<accession>A0AAN8IRG4</accession>
<proteinExistence type="predicted"/>
<feature type="non-terminal residue" evidence="1">
    <location>
        <position position="1"/>
    </location>
</feature>
<name>A0AAN8IRG4_TRICO</name>
<protein>
    <submittedName>
        <fullName evidence="1">Uncharacterized protein</fullName>
    </submittedName>
</protein>
<organism evidence="1 2">
    <name type="scientific">Trichostrongylus colubriformis</name>
    <name type="common">Black scour worm</name>
    <dbReference type="NCBI Taxonomy" id="6319"/>
    <lineage>
        <taxon>Eukaryota</taxon>
        <taxon>Metazoa</taxon>
        <taxon>Ecdysozoa</taxon>
        <taxon>Nematoda</taxon>
        <taxon>Chromadorea</taxon>
        <taxon>Rhabditida</taxon>
        <taxon>Rhabditina</taxon>
        <taxon>Rhabditomorpha</taxon>
        <taxon>Strongyloidea</taxon>
        <taxon>Trichostrongylidae</taxon>
        <taxon>Trichostrongylus</taxon>
    </lineage>
</organism>
<sequence length="148" mass="16474">TTTTRTLISTCCSSEQGAICLSRSPCNSPQRLVVNVFEHRCLATENLNNAFVKNAAVLNYGSLLENGNQAEEHNEEVTCIECAKEPNNNKLKFDRVCIESHILCWILFASGQCFSVSYILEHGEAIFRSWTSLLTVVKNTTFAPNRAL</sequence>
<dbReference type="Proteomes" id="UP001331761">
    <property type="component" value="Unassembled WGS sequence"/>
</dbReference>
<evidence type="ECO:0000313" key="2">
    <source>
        <dbReference type="Proteomes" id="UP001331761"/>
    </source>
</evidence>
<keyword evidence="2" id="KW-1185">Reference proteome</keyword>
<reference evidence="1 2" key="1">
    <citation type="submission" date="2019-10" db="EMBL/GenBank/DDBJ databases">
        <title>Assembly and Annotation for the nematode Trichostrongylus colubriformis.</title>
        <authorList>
            <person name="Martin J."/>
        </authorList>
    </citation>
    <scope>NUCLEOTIDE SEQUENCE [LARGE SCALE GENOMIC DNA]</scope>
    <source>
        <strain evidence="1">G859</strain>
        <tissue evidence="1">Whole worm</tissue>
    </source>
</reference>